<proteinExistence type="predicted"/>
<keyword evidence="1" id="KW-0472">Membrane</keyword>
<dbReference type="RefSeq" id="WP_344747121.1">
    <property type="nucleotide sequence ID" value="NZ_BAAAWW010000117.1"/>
</dbReference>
<gene>
    <name evidence="2" type="ORF">ACFFRH_37375</name>
</gene>
<organism evidence="2 3">
    <name type="scientific">Streptosporangium vulgare</name>
    <dbReference type="NCBI Taxonomy" id="46190"/>
    <lineage>
        <taxon>Bacteria</taxon>
        <taxon>Bacillati</taxon>
        <taxon>Actinomycetota</taxon>
        <taxon>Actinomycetes</taxon>
        <taxon>Streptosporangiales</taxon>
        <taxon>Streptosporangiaceae</taxon>
        <taxon>Streptosporangium</taxon>
    </lineage>
</organism>
<dbReference type="Proteomes" id="UP001589610">
    <property type="component" value="Unassembled WGS sequence"/>
</dbReference>
<evidence type="ECO:0000256" key="1">
    <source>
        <dbReference type="SAM" id="Phobius"/>
    </source>
</evidence>
<feature type="transmembrane region" description="Helical" evidence="1">
    <location>
        <begin position="23"/>
        <end position="43"/>
    </location>
</feature>
<comment type="caution">
    <text evidence="2">The sequence shown here is derived from an EMBL/GenBank/DDBJ whole genome shotgun (WGS) entry which is preliminary data.</text>
</comment>
<accession>A0ABV5TSF6</accession>
<keyword evidence="1" id="KW-0812">Transmembrane</keyword>
<protein>
    <submittedName>
        <fullName evidence="2">Uncharacterized protein</fullName>
    </submittedName>
</protein>
<evidence type="ECO:0000313" key="3">
    <source>
        <dbReference type="Proteomes" id="UP001589610"/>
    </source>
</evidence>
<sequence length="60" mass="6401">MLLLLALLAGAVGIMIWTRTTKWYELLIIGGLGMMVGAVMAGARTFDALSLQSLWSAVFG</sequence>
<keyword evidence="1" id="KW-1133">Transmembrane helix</keyword>
<reference evidence="2 3" key="1">
    <citation type="submission" date="2024-09" db="EMBL/GenBank/DDBJ databases">
        <authorList>
            <person name="Sun Q."/>
            <person name="Mori K."/>
        </authorList>
    </citation>
    <scope>NUCLEOTIDE SEQUENCE [LARGE SCALE GENOMIC DNA]</scope>
    <source>
        <strain evidence="2 3">JCM 3028</strain>
    </source>
</reference>
<keyword evidence="3" id="KW-1185">Reference proteome</keyword>
<evidence type="ECO:0000313" key="2">
    <source>
        <dbReference type="EMBL" id="MFB9681181.1"/>
    </source>
</evidence>
<name>A0ABV5TSF6_9ACTN</name>
<dbReference type="EMBL" id="JBHMBS010000031">
    <property type="protein sequence ID" value="MFB9681181.1"/>
    <property type="molecule type" value="Genomic_DNA"/>
</dbReference>